<dbReference type="eggNOG" id="ENOG502QVBG">
    <property type="taxonomic scope" value="Eukaryota"/>
</dbReference>
<dbReference type="InterPro" id="IPR011001">
    <property type="entry name" value="Saposin-like"/>
</dbReference>
<dbReference type="GO" id="GO:0016810">
    <property type="term" value="F:hydrolase activity, acting on carbon-nitrogen (but not peptide) bonds"/>
    <property type="evidence" value="ECO:0007669"/>
    <property type="project" value="TreeGrafter"/>
</dbReference>
<dbReference type="STRING" id="461836.A0A0L0DLZ8"/>
<reference evidence="2 3" key="1">
    <citation type="submission" date="2010-05" db="EMBL/GenBank/DDBJ databases">
        <title>The Genome Sequence of Thecamonas trahens ATCC 50062.</title>
        <authorList>
            <consortium name="The Broad Institute Genome Sequencing Platform"/>
            <person name="Russ C."/>
            <person name="Cuomo C."/>
            <person name="Shea T."/>
            <person name="Young S.K."/>
            <person name="Zeng Q."/>
            <person name="Koehrsen M."/>
            <person name="Haas B."/>
            <person name="Borodovsky M."/>
            <person name="Guigo R."/>
            <person name="Alvarado L."/>
            <person name="Berlin A."/>
            <person name="Bochicchio J."/>
            <person name="Borenstein D."/>
            <person name="Chapman S."/>
            <person name="Chen Z."/>
            <person name="Freedman E."/>
            <person name="Gellesch M."/>
            <person name="Goldberg J."/>
            <person name="Griggs A."/>
            <person name="Gujja S."/>
            <person name="Heilman E."/>
            <person name="Heiman D."/>
            <person name="Hepburn T."/>
            <person name="Howarth C."/>
            <person name="Jen D."/>
            <person name="Larson L."/>
            <person name="Mehta T."/>
            <person name="Park D."/>
            <person name="Pearson M."/>
            <person name="Roberts A."/>
            <person name="Saif S."/>
            <person name="Shenoy N."/>
            <person name="Sisk P."/>
            <person name="Stolte C."/>
            <person name="Sykes S."/>
            <person name="Thomson T."/>
            <person name="Walk T."/>
            <person name="White J."/>
            <person name="Yandava C."/>
            <person name="Burger G."/>
            <person name="Gray M.W."/>
            <person name="Holland P.W.H."/>
            <person name="King N."/>
            <person name="Lang F.B.F."/>
            <person name="Roger A.J."/>
            <person name="Ruiz-Trillo I."/>
            <person name="Lander E."/>
            <person name="Nusbaum C."/>
        </authorList>
    </citation>
    <scope>NUCLEOTIDE SEQUENCE [LARGE SCALE GENOMIC DNA]</scope>
    <source>
        <strain evidence="2 3">ATCC 50062</strain>
    </source>
</reference>
<evidence type="ECO:0000256" key="1">
    <source>
        <dbReference type="SAM" id="SignalP"/>
    </source>
</evidence>
<dbReference type="GeneID" id="25567098"/>
<sequence length="509" mass="54763">MARVSIVMVVAVACMSLAGLCSGMAVDVERSLAASRAQAMLASPAFQADLTAVELAMSSPRPADSADYARAVAEGHHLPCALCSIAFNEIFALMMENDTVAFIQDELNKDFCPRMPASLQAPCKLLVASLPAIFDDIGDKVSIANTCVKLDFCKQPWADDHPETMDIPSYTIDLDAAPENRFAQVCANKTFIHELTDMFDWIAAGLEDGGKRIVEFGNTINKFLPAEYSGELAGCAKALDIDAGWLAFVQVAYTASDACTSMILATPDSQSVIHGRNLDFWSGLSFAGTLKNCTFYGTFTKGGKTAYEITMIGGMFGSLTGVVPGGHASTVNTRFVPGGLWAYVEMIVNDIIQHDSTLVLFATRNALAAGYSWADAVKYLSSVRLPSDVYFTISGVSKNEGIIVARAADSVFNTTALDVDSGKWWVGVTNYPWGPGAPPNGSPWFDQRYIPLMDHLEHLGHANVNMDAAWDVLSIKPTFNLQTVTSNVIVAANGTLHSASRWCPWPCAQ</sequence>
<dbReference type="SUPFAM" id="SSF47862">
    <property type="entry name" value="Saposin"/>
    <property type="match status" value="1"/>
</dbReference>
<organism evidence="2 3">
    <name type="scientific">Thecamonas trahens ATCC 50062</name>
    <dbReference type="NCBI Taxonomy" id="461836"/>
    <lineage>
        <taxon>Eukaryota</taxon>
        <taxon>Apusozoa</taxon>
        <taxon>Apusomonadida</taxon>
        <taxon>Apusomonadidae</taxon>
        <taxon>Thecamonas</taxon>
    </lineage>
</organism>
<dbReference type="OrthoDB" id="5273684at2759"/>
<dbReference type="PANTHER" id="PTHR28583">
    <property type="entry name" value="ACID AMIDASE"/>
    <property type="match status" value="1"/>
</dbReference>
<dbReference type="OMA" id="WTHVIKE"/>
<evidence type="ECO:0000313" key="2">
    <source>
        <dbReference type="EMBL" id="KNC52418.1"/>
    </source>
</evidence>
<protein>
    <submittedName>
        <fullName evidence="2">N-acylsphingosine amidohydrolase</fullName>
    </submittedName>
</protein>
<accession>A0A0L0DLZ8</accession>
<evidence type="ECO:0000313" key="3">
    <source>
        <dbReference type="Proteomes" id="UP000054408"/>
    </source>
</evidence>
<dbReference type="Gene3D" id="1.10.225.10">
    <property type="entry name" value="Saposin-like"/>
    <property type="match status" value="1"/>
</dbReference>
<dbReference type="Proteomes" id="UP000054408">
    <property type="component" value="Unassembled WGS sequence"/>
</dbReference>
<dbReference type="RefSeq" id="XP_013755460.1">
    <property type="nucleotide sequence ID" value="XM_013900006.1"/>
</dbReference>
<dbReference type="PANTHER" id="PTHR28583:SF4">
    <property type="entry name" value="N-ACYLETHANOLAMINE-HYDROLYZING ACID AMIDASE"/>
    <property type="match status" value="1"/>
</dbReference>
<proteinExistence type="predicted"/>
<name>A0A0L0DLZ8_THETB</name>
<feature type="signal peptide" evidence="1">
    <location>
        <begin position="1"/>
        <end position="23"/>
    </location>
</feature>
<keyword evidence="1" id="KW-0732">Signal</keyword>
<keyword evidence="3" id="KW-1185">Reference proteome</keyword>
<feature type="chain" id="PRO_5005537278" evidence="1">
    <location>
        <begin position="24"/>
        <end position="509"/>
    </location>
</feature>
<dbReference type="EMBL" id="GL349472">
    <property type="protein sequence ID" value="KNC52418.1"/>
    <property type="molecule type" value="Genomic_DNA"/>
</dbReference>
<gene>
    <name evidence="2" type="ORF">AMSG_08395</name>
</gene>
<dbReference type="AlphaFoldDB" id="A0A0L0DLZ8"/>
<keyword evidence="2" id="KW-0378">Hydrolase</keyword>